<dbReference type="AlphaFoldDB" id="A0A8C0GVN9"/>
<keyword evidence="2" id="KW-1185">Reference proteome</keyword>
<protein>
    <submittedName>
        <fullName evidence="1">Uncharacterized protein</fullName>
    </submittedName>
</protein>
<dbReference type="Ensembl" id="ENSCABT00000013964.1">
    <property type="protein sequence ID" value="ENSCABP00000012741.1"/>
    <property type="gene ID" value="ENSCABG00000009541.1"/>
</dbReference>
<dbReference type="Proteomes" id="UP000694404">
    <property type="component" value="Unplaced"/>
</dbReference>
<proteinExistence type="predicted"/>
<accession>A0A8C0GVN9</accession>
<sequence>MDLHSLPQLESLKYNELQQVAKAAGLRANLKVRGRRPAEQGNSQVIHSLAGPARQRLRITSEWVCLPAHLG</sequence>
<reference evidence="1" key="1">
    <citation type="submission" date="2025-08" db="UniProtKB">
        <authorList>
            <consortium name="Ensembl"/>
        </authorList>
    </citation>
    <scope>IDENTIFICATION</scope>
</reference>
<organism evidence="1 2">
    <name type="scientific">Chelonoidis abingdonii</name>
    <name type="common">Abingdon island giant tortoise</name>
    <name type="synonym">Testudo abingdonii</name>
    <dbReference type="NCBI Taxonomy" id="106734"/>
    <lineage>
        <taxon>Eukaryota</taxon>
        <taxon>Metazoa</taxon>
        <taxon>Chordata</taxon>
        <taxon>Craniata</taxon>
        <taxon>Vertebrata</taxon>
        <taxon>Euteleostomi</taxon>
        <taxon>Archelosauria</taxon>
        <taxon>Testudinata</taxon>
        <taxon>Testudines</taxon>
        <taxon>Cryptodira</taxon>
        <taxon>Durocryptodira</taxon>
        <taxon>Testudinoidea</taxon>
        <taxon>Testudinidae</taxon>
        <taxon>Chelonoidis</taxon>
    </lineage>
</organism>
<reference evidence="1" key="2">
    <citation type="submission" date="2025-09" db="UniProtKB">
        <authorList>
            <consortium name="Ensembl"/>
        </authorList>
    </citation>
    <scope>IDENTIFICATION</scope>
</reference>
<evidence type="ECO:0000313" key="2">
    <source>
        <dbReference type="Proteomes" id="UP000694404"/>
    </source>
</evidence>
<dbReference type="GeneTree" id="ENSGT00990000214090"/>
<name>A0A8C0GVN9_CHEAB</name>
<evidence type="ECO:0000313" key="1">
    <source>
        <dbReference type="Ensembl" id="ENSCABP00000012741.1"/>
    </source>
</evidence>